<dbReference type="GO" id="GO:0015074">
    <property type="term" value="P:DNA integration"/>
    <property type="evidence" value="ECO:0007669"/>
    <property type="project" value="InterPro"/>
</dbReference>
<comment type="caution">
    <text evidence="3">The sequence shown here is derived from an EMBL/GenBank/DDBJ whole genome shotgun (WGS) entry which is preliminary data.</text>
</comment>
<dbReference type="InterPro" id="IPR011010">
    <property type="entry name" value="DNA_brk_join_enz"/>
</dbReference>
<evidence type="ECO:0000313" key="3">
    <source>
        <dbReference type="EMBL" id="SCL91699.1"/>
    </source>
</evidence>
<evidence type="ECO:0000256" key="1">
    <source>
        <dbReference type="ARBA" id="ARBA00023172"/>
    </source>
</evidence>
<reference evidence="3 4" key="1">
    <citation type="submission" date="2016-08" db="EMBL/GenBank/DDBJ databases">
        <authorList>
            <person name="Loux V."/>
            <person name="Rue O."/>
        </authorList>
    </citation>
    <scope>NUCLEOTIDE SEQUENCE [LARGE SCALE GENOMIC DNA]</scope>
    <source>
        <strain evidence="3 4">AFSSA_08CEB44bac</strain>
    </source>
</reference>
<evidence type="ECO:0000313" key="4">
    <source>
        <dbReference type="Proteomes" id="UP000242164"/>
    </source>
</evidence>
<accession>A0AAX2CGD7</accession>
<name>A0AAX2CGD7_9BACI</name>
<dbReference type="SUPFAM" id="SSF56349">
    <property type="entry name" value="DNA breaking-rejoining enzymes"/>
    <property type="match status" value="1"/>
</dbReference>
<keyword evidence="1" id="KW-0233">DNA recombination</keyword>
<feature type="domain" description="Tyr recombinase" evidence="2">
    <location>
        <begin position="1"/>
        <end position="89"/>
    </location>
</feature>
<dbReference type="InterPro" id="IPR002104">
    <property type="entry name" value="Integrase_catalytic"/>
</dbReference>
<dbReference type="GO" id="GO:0006310">
    <property type="term" value="P:DNA recombination"/>
    <property type="evidence" value="ECO:0007669"/>
    <property type="project" value="UniProtKB-KW"/>
</dbReference>
<dbReference type="InterPro" id="IPR013762">
    <property type="entry name" value="Integrase-like_cat_sf"/>
</dbReference>
<organism evidence="3 4">
    <name type="scientific">Bacillus cytotoxicus</name>
    <dbReference type="NCBI Taxonomy" id="580165"/>
    <lineage>
        <taxon>Bacteria</taxon>
        <taxon>Bacillati</taxon>
        <taxon>Bacillota</taxon>
        <taxon>Bacilli</taxon>
        <taxon>Bacillales</taxon>
        <taxon>Bacillaceae</taxon>
        <taxon>Bacillus</taxon>
        <taxon>Bacillus cereus group</taxon>
    </lineage>
</organism>
<proteinExistence type="predicted"/>
<dbReference type="PROSITE" id="PS51898">
    <property type="entry name" value="TYR_RECOMBINASE"/>
    <property type="match status" value="1"/>
</dbReference>
<dbReference type="Proteomes" id="UP000242164">
    <property type="component" value="Unassembled WGS sequence"/>
</dbReference>
<evidence type="ECO:0000259" key="2">
    <source>
        <dbReference type="PROSITE" id="PS51898"/>
    </source>
</evidence>
<sequence>MRKGEILGLQWKNIDFERRTISVNRSLSHISEEFYEPKTATGKRLIVLPEITLHALEEQYKRIHVEKERYANLYKDYDLVCPTSKRKTL</sequence>
<dbReference type="GO" id="GO:0003677">
    <property type="term" value="F:DNA binding"/>
    <property type="evidence" value="ECO:0007669"/>
    <property type="project" value="InterPro"/>
</dbReference>
<dbReference type="AlphaFoldDB" id="A0AAX2CGD7"/>
<dbReference type="EMBL" id="FMIK01000024">
    <property type="protein sequence ID" value="SCL91699.1"/>
    <property type="molecule type" value="Genomic_DNA"/>
</dbReference>
<dbReference type="Gene3D" id="1.10.443.10">
    <property type="entry name" value="Intergrase catalytic core"/>
    <property type="match status" value="1"/>
</dbReference>
<gene>
    <name evidence="3" type="ORF">BCB44BAC_01919</name>
</gene>
<protein>
    <recommendedName>
        <fullName evidence="2">Tyr recombinase domain-containing protein</fullName>
    </recommendedName>
</protein>